<feature type="transmembrane region" description="Helical" evidence="1">
    <location>
        <begin position="90"/>
        <end position="111"/>
    </location>
</feature>
<evidence type="ECO:0000256" key="1">
    <source>
        <dbReference type="SAM" id="Phobius"/>
    </source>
</evidence>
<keyword evidence="1" id="KW-0812">Transmembrane</keyword>
<accession>A0ABQ2F8P2</accession>
<dbReference type="Pfam" id="PF11188">
    <property type="entry name" value="DUF2975"/>
    <property type="match status" value="1"/>
</dbReference>
<evidence type="ECO:0000313" key="2">
    <source>
        <dbReference type="EMBL" id="GGK63247.1"/>
    </source>
</evidence>
<comment type="caution">
    <text evidence="2">The sequence shown here is derived from an EMBL/GenBank/DDBJ whole genome shotgun (WGS) entry which is preliminary data.</text>
</comment>
<dbReference type="EMBL" id="BMLB01000002">
    <property type="protein sequence ID" value="GGK63247.1"/>
    <property type="molecule type" value="Genomic_DNA"/>
</dbReference>
<keyword evidence="1" id="KW-0472">Membrane</keyword>
<organism evidence="2 3">
    <name type="scientific">Ornithinimicrobium pekingense</name>
    <dbReference type="NCBI Taxonomy" id="384677"/>
    <lineage>
        <taxon>Bacteria</taxon>
        <taxon>Bacillati</taxon>
        <taxon>Actinomycetota</taxon>
        <taxon>Actinomycetes</taxon>
        <taxon>Micrococcales</taxon>
        <taxon>Ornithinimicrobiaceae</taxon>
        <taxon>Ornithinimicrobium</taxon>
    </lineage>
</organism>
<feature type="transmembrane region" description="Helical" evidence="1">
    <location>
        <begin position="46"/>
        <end position="70"/>
    </location>
</feature>
<keyword evidence="3" id="KW-1185">Reference proteome</keyword>
<feature type="transmembrane region" description="Helical" evidence="1">
    <location>
        <begin position="12"/>
        <end position="34"/>
    </location>
</feature>
<gene>
    <name evidence="2" type="ORF">GCM10011509_09530</name>
</gene>
<reference evidence="3" key="1">
    <citation type="journal article" date="2019" name="Int. J. Syst. Evol. Microbiol.">
        <title>The Global Catalogue of Microorganisms (GCM) 10K type strain sequencing project: providing services to taxonomists for standard genome sequencing and annotation.</title>
        <authorList>
            <consortium name="The Broad Institute Genomics Platform"/>
            <consortium name="The Broad Institute Genome Sequencing Center for Infectious Disease"/>
            <person name="Wu L."/>
            <person name="Ma J."/>
        </authorList>
    </citation>
    <scope>NUCLEOTIDE SEQUENCE [LARGE SCALE GENOMIC DNA]</scope>
    <source>
        <strain evidence="3">CGMCC 1.5362</strain>
    </source>
</reference>
<evidence type="ECO:0000313" key="3">
    <source>
        <dbReference type="Proteomes" id="UP000662111"/>
    </source>
</evidence>
<dbReference type="Proteomes" id="UP000662111">
    <property type="component" value="Unassembled WGS sequence"/>
</dbReference>
<sequence length="170" mass="17678">MAMSKWVVLTLRVVLAIALVGSLVVQVLIVALLWSNMEDAAEGVGISLAVIAVLGILCLQVIAVCVWRLLTMAARGTVFSPASFRYVDIVIGAIAAGSVLVLCVAVVARFANHAVEGDAVAPGMVGIICGLALVAAGVALLVYVMRTLLAQAVALDVQTRQLRSELDEVI</sequence>
<keyword evidence="1" id="KW-1133">Transmembrane helix</keyword>
<protein>
    <submittedName>
        <fullName evidence="2">Transporter</fullName>
    </submittedName>
</protein>
<dbReference type="InterPro" id="IPR021354">
    <property type="entry name" value="DUF2975"/>
</dbReference>
<feature type="transmembrane region" description="Helical" evidence="1">
    <location>
        <begin position="123"/>
        <end position="144"/>
    </location>
</feature>
<name>A0ABQ2F8P2_9MICO</name>
<proteinExistence type="predicted"/>